<sequence>MMFWISYWISYLVILIKSLGFLGAVLVGMYPIVQFMYSRSPNFYDRLFLTRNLGSFVRDVPERSNFWTDPSLGVYGFKNVLISIIYFFIFLLCWSDITNRINVALLYGAAAIFLAANPFGVLRKREYWLAFSVENLVLLLIAFLMVIRAFLKVNFE</sequence>
<gene>
    <name evidence="2" type="ORF">ACFQ4B_10200</name>
</gene>
<name>A0ABW3UJ93_9BACL</name>
<protein>
    <submittedName>
        <fullName evidence="2">Uncharacterized protein</fullName>
    </submittedName>
</protein>
<accession>A0ABW3UJ93</accession>
<comment type="caution">
    <text evidence="2">The sequence shown here is derived from an EMBL/GenBank/DDBJ whole genome shotgun (WGS) entry which is preliminary data.</text>
</comment>
<feature type="transmembrane region" description="Helical" evidence="1">
    <location>
        <begin position="72"/>
        <end position="94"/>
    </location>
</feature>
<keyword evidence="1" id="KW-1133">Transmembrane helix</keyword>
<keyword evidence="1" id="KW-0472">Membrane</keyword>
<organism evidence="2 3">
    <name type="scientific">Paenibacillus vulneris</name>
    <dbReference type="NCBI Taxonomy" id="1133364"/>
    <lineage>
        <taxon>Bacteria</taxon>
        <taxon>Bacillati</taxon>
        <taxon>Bacillota</taxon>
        <taxon>Bacilli</taxon>
        <taxon>Bacillales</taxon>
        <taxon>Paenibacillaceae</taxon>
        <taxon>Paenibacillus</taxon>
    </lineage>
</organism>
<dbReference type="RefSeq" id="WP_345587130.1">
    <property type="nucleotide sequence ID" value="NZ_BAABJG010000006.1"/>
</dbReference>
<feature type="transmembrane region" description="Helical" evidence="1">
    <location>
        <begin position="127"/>
        <end position="151"/>
    </location>
</feature>
<proteinExistence type="predicted"/>
<evidence type="ECO:0000313" key="2">
    <source>
        <dbReference type="EMBL" id="MFD1220492.1"/>
    </source>
</evidence>
<evidence type="ECO:0000313" key="3">
    <source>
        <dbReference type="Proteomes" id="UP001597180"/>
    </source>
</evidence>
<feature type="transmembrane region" description="Helical" evidence="1">
    <location>
        <begin position="12"/>
        <end position="33"/>
    </location>
</feature>
<dbReference type="Proteomes" id="UP001597180">
    <property type="component" value="Unassembled WGS sequence"/>
</dbReference>
<reference evidence="3" key="1">
    <citation type="journal article" date="2019" name="Int. J. Syst. Evol. Microbiol.">
        <title>The Global Catalogue of Microorganisms (GCM) 10K type strain sequencing project: providing services to taxonomists for standard genome sequencing and annotation.</title>
        <authorList>
            <consortium name="The Broad Institute Genomics Platform"/>
            <consortium name="The Broad Institute Genome Sequencing Center for Infectious Disease"/>
            <person name="Wu L."/>
            <person name="Ma J."/>
        </authorList>
    </citation>
    <scope>NUCLEOTIDE SEQUENCE [LARGE SCALE GENOMIC DNA]</scope>
    <source>
        <strain evidence="3">CCUG 53270</strain>
    </source>
</reference>
<dbReference type="EMBL" id="JBHTLU010000013">
    <property type="protein sequence ID" value="MFD1220492.1"/>
    <property type="molecule type" value="Genomic_DNA"/>
</dbReference>
<keyword evidence="1" id="KW-0812">Transmembrane</keyword>
<evidence type="ECO:0000256" key="1">
    <source>
        <dbReference type="SAM" id="Phobius"/>
    </source>
</evidence>
<keyword evidence="3" id="KW-1185">Reference proteome</keyword>
<feature type="transmembrane region" description="Helical" evidence="1">
    <location>
        <begin position="101"/>
        <end position="121"/>
    </location>
</feature>